<dbReference type="AlphaFoldDB" id="A0A1J9QHA1"/>
<gene>
    <name evidence="1" type="ORF">AJ78_00436</name>
</gene>
<sequence>MTSRRNEKCPIIFEPKEISLHIAEEEIWNNYKAFFDSLDIPLDGWVHLEDFKSKADIMRNLARELLDSADDRSEARQALRAWKLTDPNSTTLCSKVMDI</sequence>
<proteinExistence type="predicted"/>
<evidence type="ECO:0000313" key="2">
    <source>
        <dbReference type="Proteomes" id="UP000182235"/>
    </source>
</evidence>
<keyword evidence="2" id="KW-1185">Reference proteome</keyword>
<organism evidence="1 2">
    <name type="scientific">Emergomyces pasteurianus Ep9510</name>
    <dbReference type="NCBI Taxonomy" id="1447872"/>
    <lineage>
        <taxon>Eukaryota</taxon>
        <taxon>Fungi</taxon>
        <taxon>Dikarya</taxon>
        <taxon>Ascomycota</taxon>
        <taxon>Pezizomycotina</taxon>
        <taxon>Eurotiomycetes</taxon>
        <taxon>Eurotiomycetidae</taxon>
        <taxon>Onygenales</taxon>
        <taxon>Ajellomycetaceae</taxon>
        <taxon>Emergomyces</taxon>
    </lineage>
</organism>
<comment type="caution">
    <text evidence="1">The sequence shown here is derived from an EMBL/GenBank/DDBJ whole genome shotgun (WGS) entry which is preliminary data.</text>
</comment>
<dbReference type="OrthoDB" id="2968323at2759"/>
<dbReference type="VEuPathDB" id="FungiDB:AJ78_00436"/>
<accession>A0A1J9QHA1</accession>
<evidence type="ECO:0000313" key="1">
    <source>
        <dbReference type="EMBL" id="OJD19579.1"/>
    </source>
</evidence>
<name>A0A1J9QHA1_9EURO</name>
<reference evidence="1 2" key="1">
    <citation type="submission" date="2015-07" db="EMBL/GenBank/DDBJ databases">
        <title>Emmonsia species relationships and genome sequence.</title>
        <authorList>
            <consortium name="The Broad Institute Genomics Platform"/>
            <person name="Cuomo C.A."/>
            <person name="Munoz J.F."/>
            <person name="Imamovic A."/>
            <person name="Priest M.E."/>
            <person name="Young S."/>
            <person name="Clay O.K."/>
            <person name="McEwen J.G."/>
        </authorList>
    </citation>
    <scope>NUCLEOTIDE SEQUENCE [LARGE SCALE GENOMIC DNA]</scope>
    <source>
        <strain evidence="1 2">UAMH 9510</strain>
    </source>
</reference>
<protein>
    <submittedName>
        <fullName evidence="1">Uncharacterized protein</fullName>
    </submittedName>
</protein>
<dbReference type="Proteomes" id="UP000182235">
    <property type="component" value="Unassembled WGS sequence"/>
</dbReference>
<dbReference type="EMBL" id="LGRN01000007">
    <property type="protein sequence ID" value="OJD19579.1"/>
    <property type="molecule type" value="Genomic_DNA"/>
</dbReference>